<evidence type="ECO:0000313" key="6">
    <source>
        <dbReference type="Proteomes" id="UP000515237"/>
    </source>
</evidence>
<dbReference type="InterPro" id="IPR036034">
    <property type="entry name" value="PDZ_sf"/>
</dbReference>
<evidence type="ECO:0000259" key="4">
    <source>
        <dbReference type="Pfam" id="PF17899"/>
    </source>
</evidence>
<dbReference type="Pfam" id="PF17899">
    <property type="entry name" value="Peptidase_M61_N"/>
    <property type="match status" value="1"/>
</dbReference>
<dbReference type="AlphaFoldDB" id="A0A7G7G3Y4"/>
<proteinExistence type="predicted"/>
<feature type="chain" id="PRO_5029015183" evidence="1">
    <location>
        <begin position="21"/>
        <end position="607"/>
    </location>
</feature>
<evidence type="ECO:0000313" key="5">
    <source>
        <dbReference type="EMBL" id="QNF31868.1"/>
    </source>
</evidence>
<dbReference type="KEGG" id="aswu:HUW51_03710"/>
<dbReference type="InterPro" id="IPR024191">
    <property type="entry name" value="Peptidase_M61"/>
</dbReference>
<dbReference type="Gene3D" id="2.60.40.3650">
    <property type="match status" value="1"/>
</dbReference>
<dbReference type="InterPro" id="IPR001478">
    <property type="entry name" value="PDZ"/>
</dbReference>
<evidence type="ECO:0000259" key="2">
    <source>
        <dbReference type="Pfam" id="PF05299"/>
    </source>
</evidence>
<feature type="domain" description="Peptidase M61 catalytic" evidence="2">
    <location>
        <begin position="286"/>
        <end position="404"/>
    </location>
</feature>
<name>A0A7G7G3Y4_9BACT</name>
<evidence type="ECO:0000259" key="3">
    <source>
        <dbReference type="Pfam" id="PF13180"/>
    </source>
</evidence>
<organism evidence="5 6">
    <name type="scientific">Adhaeribacter swui</name>
    <dbReference type="NCBI Taxonomy" id="2086471"/>
    <lineage>
        <taxon>Bacteria</taxon>
        <taxon>Pseudomonadati</taxon>
        <taxon>Bacteroidota</taxon>
        <taxon>Cytophagia</taxon>
        <taxon>Cytophagales</taxon>
        <taxon>Hymenobacteraceae</taxon>
        <taxon>Adhaeribacter</taxon>
    </lineage>
</organism>
<dbReference type="Gene3D" id="1.10.390.10">
    <property type="entry name" value="Neutral Protease Domain 2"/>
    <property type="match status" value="1"/>
</dbReference>
<feature type="domain" description="Peptidase M61 N-terminal" evidence="4">
    <location>
        <begin position="25"/>
        <end position="190"/>
    </location>
</feature>
<gene>
    <name evidence="5" type="ORF">HUW51_03710</name>
</gene>
<dbReference type="SUPFAM" id="SSF55486">
    <property type="entry name" value="Metalloproteases ('zincins'), catalytic domain"/>
    <property type="match status" value="1"/>
</dbReference>
<feature type="domain" description="PDZ" evidence="3">
    <location>
        <begin position="517"/>
        <end position="574"/>
    </location>
</feature>
<dbReference type="InterPro" id="IPR027268">
    <property type="entry name" value="Peptidase_M4/M1_CTD_sf"/>
</dbReference>
<dbReference type="Proteomes" id="UP000515237">
    <property type="component" value="Chromosome"/>
</dbReference>
<dbReference type="Gene3D" id="2.30.42.10">
    <property type="match status" value="1"/>
</dbReference>
<feature type="signal peptide" evidence="1">
    <location>
        <begin position="1"/>
        <end position="20"/>
    </location>
</feature>
<dbReference type="Pfam" id="PF05299">
    <property type="entry name" value="Peptidase_M61"/>
    <property type="match status" value="1"/>
</dbReference>
<dbReference type="SUPFAM" id="SSF50156">
    <property type="entry name" value="PDZ domain-like"/>
    <property type="match status" value="1"/>
</dbReference>
<dbReference type="Pfam" id="PF13180">
    <property type="entry name" value="PDZ_2"/>
    <property type="match status" value="1"/>
</dbReference>
<evidence type="ECO:0000256" key="1">
    <source>
        <dbReference type="SAM" id="SignalP"/>
    </source>
</evidence>
<dbReference type="PIRSF" id="PIRSF016493">
    <property type="entry name" value="Glycyl_aminpptds"/>
    <property type="match status" value="1"/>
</dbReference>
<accession>A0A7G7G3Y4</accession>
<protein>
    <submittedName>
        <fullName evidence="5">M61 family metallopeptidase</fullName>
    </submittedName>
</protein>
<reference evidence="5 6" key="1">
    <citation type="journal article" date="2018" name="Int. J. Syst. Evol. Microbiol.">
        <title>Adhaeribacter swui sp. nov., isolated from wet mud.</title>
        <authorList>
            <person name="Kim D.U."/>
            <person name="Kim K.W."/>
            <person name="Kang M.S."/>
            <person name="Kim J.Y."/>
            <person name="Jang J.H."/>
            <person name="Kim M.K."/>
        </authorList>
    </citation>
    <scope>NUCLEOTIDE SEQUENCE [LARGE SCALE GENOMIC DNA]</scope>
    <source>
        <strain evidence="5 6">KCTC 52873</strain>
    </source>
</reference>
<dbReference type="InterPro" id="IPR040756">
    <property type="entry name" value="Peptidase_M61_N"/>
</dbReference>
<dbReference type="EMBL" id="CP055156">
    <property type="protein sequence ID" value="QNF31868.1"/>
    <property type="molecule type" value="Genomic_DNA"/>
</dbReference>
<keyword evidence="6" id="KW-1185">Reference proteome</keyword>
<keyword evidence="1" id="KW-0732">Signal</keyword>
<sequence length="607" mass="68505">MRRFCFCFFLNFLLSVSAWAQAEVHYSLAFPNAVHHEAEVTVEFREIKTPTLEVRMSRSSPGRYALHEFAKNVYNVKAVNGQGKPVTINRPNPHQWNLSNHDGTVKITYTLFGFRADGTYNGIDEQHAHLNMPATLMYAIGFENSPATVKFTIASGKNWTVATQLKPVNETTFWAPTMQYLMDSPVELSNFTWQQWQINDKGKTKTIRIALHHTGIEADANRYTEATKQVVAQARAVYGELPEYDYGTYTFIACYMPQSVGDGMEHRNSTVVTSTHPLATHFADHLGTVSHEFFHSWNVERIRPKSLEPFNFAEANMSDALWFAEGFTSYYGDLLVHRSKNSTFDEAITSFGNELNFVLNAPGKNYFSPVEMSMQAPFVDAAQSIDPINRLNTYISYYTYGSVIALALDLELRQKFKNLTLDNYMQALWQTYGKPEKPYTLTDLQNSLATVTRDEAFARNFFQNHIFGKTLTDYKNLLKAAGLELRKSLPGKASLGLVPIAFPDEKATLTNFTFVGSPLYQAGLDKQDVILRLNNQPITSKAGLDAVLTKHQPNDKVTIAFMQQGQVKQSSVTLTENPSWEIVPTENAGGKLTKTQKAFRQNWLGSK</sequence>
<dbReference type="InterPro" id="IPR007963">
    <property type="entry name" value="Peptidase_M61_catalytic"/>
</dbReference>